<dbReference type="Gene3D" id="3.40.50.2000">
    <property type="entry name" value="Glycogen Phosphorylase B"/>
    <property type="match status" value="2"/>
</dbReference>
<proteinExistence type="predicted"/>
<gene>
    <name evidence="2" type="ORF">H9L14_04935</name>
</gene>
<evidence type="ECO:0000313" key="2">
    <source>
        <dbReference type="EMBL" id="QNP46499.1"/>
    </source>
</evidence>
<keyword evidence="3" id="KW-1185">Reference proteome</keyword>
<sequence length="420" mass="47320">MNLAAKNRWPADEKVGLGDAAKVAPAPSRQLLLDVSNIAKNDARTGIQRVVRAVVAALQHVDLQGISVRLIAADKTTFYRRLPDNWLQEARPGRELRLLDHPPVRVRRGDIFFGLDFTSSILPHHEDRLAAWRSEGVEIRLVLYDLLPLTHGRWFTMKMRRNFRRWLNLVERRADRIVAISESVANEFAAWQRRPRIRARRNIPVSTARLGSDISASLPSKGLPGDSESVLSWMRQGRTLLMVGTIEPRKGYEQAVAAFEWLKREGDKATQFLVIGRGGWKTEQLQQKMRMLSQANRQFRWIDSASDEFLEHIYRRASGLLVASEGEGFGLPIVEALSHGKPVLARDLAVFRELEGPGVSFFEGRTGAQLGNAIVNWLEENARDGTAVLRRTASWTEAAAMLSDLLISPSTQTETERPGR</sequence>
<dbReference type="Proteomes" id="UP000516105">
    <property type="component" value="Chromosome"/>
</dbReference>
<reference evidence="2 3" key="1">
    <citation type="submission" date="2020-08" db="EMBL/GenBank/DDBJ databases">
        <title>Genome sequence of Sphingomonas sediminicola KACC 15039T.</title>
        <authorList>
            <person name="Hyun D.-W."/>
            <person name="Bae J.-W."/>
        </authorList>
    </citation>
    <scope>NUCLEOTIDE SEQUENCE [LARGE SCALE GENOMIC DNA]</scope>
    <source>
        <strain evidence="2 3">KACC 15039</strain>
    </source>
</reference>
<organism evidence="2 3">
    <name type="scientific">Sphingomonas sediminicola</name>
    <dbReference type="NCBI Taxonomy" id="386874"/>
    <lineage>
        <taxon>Bacteria</taxon>
        <taxon>Pseudomonadati</taxon>
        <taxon>Pseudomonadota</taxon>
        <taxon>Alphaproteobacteria</taxon>
        <taxon>Sphingomonadales</taxon>
        <taxon>Sphingomonadaceae</taxon>
        <taxon>Sphingomonas</taxon>
    </lineage>
</organism>
<feature type="domain" description="Glycosyl transferase family 1" evidence="1">
    <location>
        <begin position="238"/>
        <end position="381"/>
    </location>
</feature>
<dbReference type="CDD" id="cd03809">
    <property type="entry name" value="GT4_MtfB-like"/>
    <property type="match status" value="1"/>
</dbReference>
<dbReference type="EMBL" id="CP060782">
    <property type="protein sequence ID" value="QNP46499.1"/>
    <property type="molecule type" value="Genomic_DNA"/>
</dbReference>
<dbReference type="PANTHER" id="PTHR46401">
    <property type="entry name" value="GLYCOSYLTRANSFERASE WBBK-RELATED"/>
    <property type="match status" value="1"/>
</dbReference>
<dbReference type="Pfam" id="PF00534">
    <property type="entry name" value="Glycos_transf_1"/>
    <property type="match status" value="1"/>
</dbReference>
<accession>A0ABX6TAU4</accession>
<dbReference type="InterPro" id="IPR001296">
    <property type="entry name" value="Glyco_trans_1"/>
</dbReference>
<dbReference type="SUPFAM" id="SSF53756">
    <property type="entry name" value="UDP-Glycosyltransferase/glycogen phosphorylase"/>
    <property type="match status" value="1"/>
</dbReference>
<dbReference type="RefSeq" id="WP_187709452.1">
    <property type="nucleotide sequence ID" value="NZ_CP178916.1"/>
</dbReference>
<protein>
    <submittedName>
        <fullName evidence="2">Glycosyltransferase family 4 protein</fullName>
    </submittedName>
</protein>
<name>A0ABX6TAU4_9SPHN</name>
<evidence type="ECO:0000259" key="1">
    <source>
        <dbReference type="Pfam" id="PF00534"/>
    </source>
</evidence>
<evidence type="ECO:0000313" key="3">
    <source>
        <dbReference type="Proteomes" id="UP000516105"/>
    </source>
</evidence>
<dbReference type="PANTHER" id="PTHR46401:SF9">
    <property type="entry name" value="MANNOSYLTRANSFERASE A"/>
    <property type="match status" value="1"/>
</dbReference>